<sequence>MRLWTCCLGRRLKLIKDVLILLARVEKGIDDRGASSHRGTHYTTKPPVKGRDQLPMGSPDAQDEATRQRIIKHMNTDHHDSICRYVEAFASKSVFQSRKAQMIDIDLNQMVISSGNGQRSVIAFDPPMQNLREARERVVQLDKDAQQVLGRSDISVTTFVPTYRHPTHLALFTTVLLCFLLLPRQANWQPGSLLYDSVLYLVPGFANFVAKVGWTVVVLMVPIHATESIIMARKLARHGCTFLDAVWWKWVGTCFIEGFTSFRRLNALIEQKKKEKAAKKH</sequence>
<evidence type="ECO:0000313" key="1">
    <source>
        <dbReference type="EMBL" id="CAE7023811.1"/>
    </source>
</evidence>
<organism evidence="1 2">
    <name type="scientific">Pyrenophora teres f. teres</name>
    <dbReference type="NCBI Taxonomy" id="97479"/>
    <lineage>
        <taxon>Eukaryota</taxon>
        <taxon>Fungi</taxon>
        <taxon>Dikarya</taxon>
        <taxon>Ascomycota</taxon>
        <taxon>Pezizomycotina</taxon>
        <taxon>Dothideomycetes</taxon>
        <taxon>Pleosporomycetidae</taxon>
        <taxon>Pleosporales</taxon>
        <taxon>Pleosporineae</taxon>
        <taxon>Pleosporaceae</taxon>
        <taxon>Pyrenophora</taxon>
    </lineage>
</organism>
<reference evidence="1" key="1">
    <citation type="submission" date="2021-02" db="EMBL/GenBank/DDBJ databases">
        <authorList>
            <person name="Syme A R."/>
            <person name="Syme A R."/>
            <person name="Moolhuijzen P."/>
        </authorList>
    </citation>
    <scope>NUCLEOTIDE SEQUENCE</scope>
    <source>
        <strain evidence="1">W1-1</strain>
    </source>
</reference>
<dbReference type="InterPro" id="IPR037119">
    <property type="entry name" value="Haem_oxidase_HugZ-like_sf"/>
</dbReference>
<dbReference type="AlphaFoldDB" id="A0A6S6VHL2"/>
<accession>A0A6S6VHL2</accession>
<dbReference type="PANTHER" id="PTHR37783">
    <property type="entry name" value="MEMBRANE PROTEIN, PUTATIVE (AFU_ORTHOLOGUE AFUA_1G04315)-RELATED"/>
    <property type="match status" value="1"/>
</dbReference>
<name>A0A6S6VHL2_9PLEO</name>
<dbReference type="Gene3D" id="3.20.180.10">
    <property type="entry name" value="PNP-oxidase-like"/>
    <property type="match status" value="1"/>
</dbReference>
<protein>
    <submittedName>
        <fullName evidence="1">HugZ</fullName>
    </submittedName>
</protein>
<dbReference type="PANTHER" id="PTHR37783:SF1">
    <property type="entry name" value="MEMBRANE PROTEIN, PUTATIVE (AFU_ORTHOLOGUE AFUA_1G04315)-RELATED"/>
    <property type="match status" value="1"/>
</dbReference>
<evidence type="ECO:0000313" key="2">
    <source>
        <dbReference type="Proteomes" id="UP000472372"/>
    </source>
</evidence>
<dbReference type="Proteomes" id="UP000472372">
    <property type="component" value="Chromosome 3"/>
</dbReference>
<dbReference type="EMBL" id="HG992979">
    <property type="protein sequence ID" value="CAE7023811.1"/>
    <property type="molecule type" value="Genomic_DNA"/>
</dbReference>
<dbReference type="Pfam" id="PF10615">
    <property type="entry name" value="DUF2470"/>
    <property type="match status" value="1"/>
</dbReference>
<gene>
    <name evidence="1" type="ORF">PTTW11_03659</name>
</gene>
<proteinExistence type="predicted"/>
<dbReference type="InterPro" id="IPR019595">
    <property type="entry name" value="DUF2470"/>
</dbReference>